<evidence type="ECO:0000256" key="1">
    <source>
        <dbReference type="SAM" id="MobiDB-lite"/>
    </source>
</evidence>
<gene>
    <name evidence="3" type="ORF">MEPE_03427</name>
</gene>
<accession>A0AAJ5C5M4</accession>
<proteinExistence type="predicted"/>
<comment type="caution">
    <text evidence="3">The sequence shown here is derived from an EMBL/GenBank/DDBJ whole genome shotgun (WGS) entry which is preliminary data.</text>
</comment>
<evidence type="ECO:0000313" key="4">
    <source>
        <dbReference type="Proteomes" id="UP001294444"/>
    </source>
</evidence>
<name>A0AAJ5C5M4_9BASI</name>
<dbReference type="EMBL" id="OAPG01000007">
    <property type="protein sequence ID" value="SNX84718.1"/>
    <property type="molecule type" value="Genomic_DNA"/>
</dbReference>
<feature type="signal peptide" evidence="2">
    <location>
        <begin position="1"/>
        <end position="22"/>
    </location>
</feature>
<feature type="region of interest" description="Disordered" evidence="1">
    <location>
        <begin position="46"/>
        <end position="67"/>
    </location>
</feature>
<feature type="chain" id="PRO_5042577853" evidence="2">
    <location>
        <begin position="23"/>
        <end position="291"/>
    </location>
</feature>
<keyword evidence="4" id="KW-1185">Reference proteome</keyword>
<dbReference type="AlphaFoldDB" id="A0AAJ5C5M4"/>
<reference evidence="3" key="1">
    <citation type="submission" date="2023-10" db="EMBL/GenBank/DDBJ databases">
        <authorList>
            <person name="Guldener U."/>
        </authorList>
    </citation>
    <scope>NUCLEOTIDE SEQUENCE</scope>
    <source>
        <strain evidence="3">Mp4</strain>
    </source>
</reference>
<sequence>MTGTYRIFLILAVLAVSRVCHAMDDHIWEQLGDLPEAARELSSWHEFNPGQSLHPNDDTSAHFSGQHPGPSSFAFVPHSHTPSSSHAGQVIQAAESHWRPFPEGDPILHFDTATGLPKHPQPLTIRERKEILQPIADRYDKVTPFSQAAKSTIHPFKNDDMTEDFMHEAIGAGTSGLFRISDGTYIVPKFGESEYALSEGGFPLTQEKDHRFHVWKRYAVRDKPGSVLQYVGMLETGMKIKSSTKTLINYRMQRGWRKMGHDSIYNIHDILEGKKSKKRAKLAEQMGGSRN</sequence>
<organism evidence="3 4">
    <name type="scientific">Melanopsichium pennsylvanicum</name>
    <dbReference type="NCBI Taxonomy" id="63383"/>
    <lineage>
        <taxon>Eukaryota</taxon>
        <taxon>Fungi</taxon>
        <taxon>Dikarya</taxon>
        <taxon>Basidiomycota</taxon>
        <taxon>Ustilaginomycotina</taxon>
        <taxon>Ustilaginomycetes</taxon>
        <taxon>Ustilaginales</taxon>
        <taxon>Ustilaginaceae</taxon>
        <taxon>Melanopsichium</taxon>
    </lineage>
</organism>
<evidence type="ECO:0000256" key="2">
    <source>
        <dbReference type="SAM" id="SignalP"/>
    </source>
</evidence>
<protein>
    <submittedName>
        <fullName evidence="3">Uncharacterized protein</fullName>
    </submittedName>
</protein>
<dbReference type="Proteomes" id="UP001294444">
    <property type="component" value="Unassembled WGS sequence"/>
</dbReference>
<keyword evidence="2" id="KW-0732">Signal</keyword>
<evidence type="ECO:0000313" key="3">
    <source>
        <dbReference type="EMBL" id="SNX84718.1"/>
    </source>
</evidence>